<dbReference type="SUPFAM" id="SSF54106">
    <property type="entry name" value="LysM domain"/>
    <property type="match status" value="2"/>
</dbReference>
<keyword evidence="4" id="KW-1185">Reference proteome</keyword>
<accession>A0ABQ9PBD4</accession>
<dbReference type="Pfam" id="PF01476">
    <property type="entry name" value="LysM"/>
    <property type="match status" value="2"/>
</dbReference>
<dbReference type="EMBL" id="JARUPT010000663">
    <property type="protein sequence ID" value="KAK0369392.1"/>
    <property type="molecule type" value="Genomic_DNA"/>
</dbReference>
<comment type="caution">
    <text evidence="3">The sequence shown here is derived from an EMBL/GenBank/DDBJ whole genome shotgun (WGS) entry which is preliminary data.</text>
</comment>
<evidence type="ECO:0000256" key="1">
    <source>
        <dbReference type="SAM" id="SignalP"/>
    </source>
</evidence>
<feature type="domain" description="LysM" evidence="2">
    <location>
        <begin position="53"/>
        <end position="97"/>
    </location>
</feature>
<sequence length="171" mass="17596">MQFTSALFSVLAIAGLAAALPEDELKLTIKQQATPTATASATATPTCSPGPTIDYTVVSNDTLTIISQKYSSGICDISNASNLTNPNFIALGQVLKVPTYVCNPDNTSCLSKPGTGTCVEGGAATYTIVAGDTFFIVAERLGLDVNVLLAANQGVDPLLLQVGDVINIPVC</sequence>
<evidence type="ECO:0000259" key="2">
    <source>
        <dbReference type="PROSITE" id="PS51782"/>
    </source>
</evidence>
<feature type="chain" id="PRO_5045436880" evidence="1">
    <location>
        <begin position="20"/>
        <end position="171"/>
    </location>
</feature>
<dbReference type="PANTHER" id="PTHR33734:SF22">
    <property type="entry name" value="MEMBRANE-BOUND LYTIC MUREIN TRANSGLYCOSYLASE D"/>
    <property type="match status" value="1"/>
</dbReference>
<dbReference type="Proteomes" id="UP001169217">
    <property type="component" value="Unassembled WGS sequence"/>
</dbReference>
<organism evidence="3 4">
    <name type="scientific">Colletotrichum limetticola</name>
    <dbReference type="NCBI Taxonomy" id="1209924"/>
    <lineage>
        <taxon>Eukaryota</taxon>
        <taxon>Fungi</taxon>
        <taxon>Dikarya</taxon>
        <taxon>Ascomycota</taxon>
        <taxon>Pezizomycotina</taxon>
        <taxon>Sordariomycetes</taxon>
        <taxon>Hypocreomycetidae</taxon>
        <taxon>Glomerellales</taxon>
        <taxon>Glomerellaceae</taxon>
        <taxon>Colletotrichum</taxon>
        <taxon>Colletotrichum acutatum species complex</taxon>
    </lineage>
</organism>
<dbReference type="Gene3D" id="3.10.350.10">
    <property type="entry name" value="LysM domain"/>
    <property type="match status" value="2"/>
</dbReference>
<dbReference type="PANTHER" id="PTHR33734">
    <property type="entry name" value="LYSM DOMAIN-CONTAINING GPI-ANCHORED PROTEIN 2"/>
    <property type="match status" value="1"/>
</dbReference>
<dbReference type="InterPro" id="IPR036779">
    <property type="entry name" value="LysM_dom_sf"/>
</dbReference>
<feature type="signal peptide" evidence="1">
    <location>
        <begin position="1"/>
        <end position="19"/>
    </location>
</feature>
<evidence type="ECO:0000313" key="4">
    <source>
        <dbReference type="Proteomes" id="UP001169217"/>
    </source>
</evidence>
<reference evidence="3" key="1">
    <citation type="submission" date="2023-04" db="EMBL/GenBank/DDBJ databases">
        <title>Colletotrichum limetticola genome sequence.</title>
        <authorList>
            <person name="Baroncelli R."/>
        </authorList>
    </citation>
    <scope>NUCLEOTIDE SEQUENCE</scope>
    <source>
        <strain evidence="3">KLA-Anderson</strain>
    </source>
</reference>
<dbReference type="SMART" id="SM00257">
    <property type="entry name" value="LysM"/>
    <property type="match status" value="2"/>
</dbReference>
<keyword evidence="1" id="KW-0732">Signal</keyword>
<evidence type="ECO:0000313" key="3">
    <source>
        <dbReference type="EMBL" id="KAK0369392.1"/>
    </source>
</evidence>
<name>A0ABQ9PBD4_9PEZI</name>
<gene>
    <name evidence="3" type="ORF">CLIM01_13256</name>
</gene>
<dbReference type="InterPro" id="IPR018392">
    <property type="entry name" value="LysM"/>
</dbReference>
<dbReference type="CDD" id="cd00118">
    <property type="entry name" value="LysM"/>
    <property type="match status" value="2"/>
</dbReference>
<proteinExistence type="predicted"/>
<protein>
    <submittedName>
        <fullName evidence="3">Intracellular hyphae protein 1</fullName>
    </submittedName>
</protein>
<feature type="domain" description="LysM" evidence="2">
    <location>
        <begin position="124"/>
        <end position="168"/>
    </location>
</feature>
<dbReference type="PROSITE" id="PS51782">
    <property type="entry name" value="LYSM"/>
    <property type="match status" value="2"/>
</dbReference>